<sequence length="222" mass="23994">MSNRVAAIALLLAAYSTAAHTQDTAPDNKPPNVEEIATARSYADQLIASANAARYFENITTDATPTVRHKASGMVCAFSDPEYDKITIYPAAASIGEGEDVGCNTRLLEVNFTSYATRYARYFSEEAIIQDTMNAIVQRWPDAKPHAEGLITATINDAPAQRVAGYDIKIDGRPMLTLVLVPHQGEWSFKGRVTGPSEGDTPTNLVGAIMFSRSLPTEKVAP</sequence>
<comment type="caution">
    <text evidence="2">The sequence shown here is derived from an EMBL/GenBank/DDBJ whole genome shotgun (WGS) entry which is preliminary data.</text>
</comment>
<proteinExistence type="predicted"/>
<feature type="chain" id="PRO_5031233674" evidence="1">
    <location>
        <begin position="22"/>
        <end position="222"/>
    </location>
</feature>
<dbReference type="EMBL" id="JACHOQ010000001">
    <property type="protein sequence ID" value="MBB5738759.1"/>
    <property type="molecule type" value="Genomic_DNA"/>
</dbReference>
<name>A0A7W9C481_9CAUL</name>
<gene>
    <name evidence="2" type="ORF">GGQ93_000450</name>
</gene>
<accession>A0A7W9C481</accession>
<keyword evidence="1" id="KW-0732">Signal</keyword>
<evidence type="ECO:0000313" key="2">
    <source>
        <dbReference type="EMBL" id="MBB5738759.1"/>
    </source>
</evidence>
<organism evidence="2 3">
    <name type="scientific">Brevundimonas aurantiaca</name>
    <dbReference type="NCBI Taxonomy" id="74316"/>
    <lineage>
        <taxon>Bacteria</taxon>
        <taxon>Pseudomonadati</taxon>
        <taxon>Pseudomonadota</taxon>
        <taxon>Alphaproteobacteria</taxon>
        <taxon>Caulobacterales</taxon>
        <taxon>Caulobacteraceae</taxon>
        <taxon>Brevundimonas</taxon>
    </lineage>
</organism>
<keyword evidence="3" id="KW-1185">Reference proteome</keyword>
<feature type="signal peptide" evidence="1">
    <location>
        <begin position="1"/>
        <end position="21"/>
    </location>
</feature>
<dbReference type="AlphaFoldDB" id="A0A7W9C481"/>
<reference evidence="2 3" key="1">
    <citation type="submission" date="2020-08" db="EMBL/GenBank/DDBJ databases">
        <title>Genomic Encyclopedia of Type Strains, Phase IV (KMG-IV): sequencing the most valuable type-strain genomes for metagenomic binning, comparative biology and taxonomic classification.</title>
        <authorList>
            <person name="Goeker M."/>
        </authorList>
    </citation>
    <scope>NUCLEOTIDE SEQUENCE [LARGE SCALE GENOMIC DNA]</scope>
    <source>
        <strain evidence="2 3">DSM 4731</strain>
    </source>
</reference>
<protein>
    <submittedName>
        <fullName evidence="2">Uncharacterized protein</fullName>
    </submittedName>
</protein>
<dbReference type="RefSeq" id="WP_183214989.1">
    <property type="nucleotide sequence ID" value="NZ_CAJFZW010000003.1"/>
</dbReference>
<evidence type="ECO:0000256" key="1">
    <source>
        <dbReference type="SAM" id="SignalP"/>
    </source>
</evidence>
<dbReference type="Proteomes" id="UP000527324">
    <property type="component" value="Unassembled WGS sequence"/>
</dbReference>
<evidence type="ECO:0000313" key="3">
    <source>
        <dbReference type="Proteomes" id="UP000527324"/>
    </source>
</evidence>